<evidence type="ECO:0000313" key="3">
    <source>
        <dbReference type="Proteomes" id="UP001281761"/>
    </source>
</evidence>
<comment type="caution">
    <text evidence="2">The sequence shown here is derived from an EMBL/GenBank/DDBJ whole genome shotgun (WGS) entry which is preliminary data.</text>
</comment>
<feature type="compositionally biased region" description="Basic and acidic residues" evidence="1">
    <location>
        <begin position="25"/>
        <end position="40"/>
    </location>
</feature>
<dbReference type="Proteomes" id="UP001281761">
    <property type="component" value="Unassembled WGS sequence"/>
</dbReference>
<protein>
    <submittedName>
        <fullName evidence="2">Uncharacterized protein</fullName>
    </submittedName>
</protein>
<feature type="compositionally biased region" description="Polar residues" evidence="1">
    <location>
        <begin position="11"/>
        <end position="20"/>
    </location>
</feature>
<organism evidence="2 3">
    <name type="scientific">Blattamonas nauphoetae</name>
    <dbReference type="NCBI Taxonomy" id="2049346"/>
    <lineage>
        <taxon>Eukaryota</taxon>
        <taxon>Metamonada</taxon>
        <taxon>Preaxostyla</taxon>
        <taxon>Oxymonadida</taxon>
        <taxon>Blattamonas</taxon>
    </lineage>
</organism>
<feature type="region of interest" description="Disordered" evidence="1">
    <location>
        <begin position="1"/>
        <end position="54"/>
    </location>
</feature>
<sequence>MEQMLPCTGSRAPNPQSGKMTQHTQQREHQHTHRERDDQHRARRVGNDSLWPLPGSVRRQKQKTKFAWKWRLIFVCLFCHPKNQQKPTLAYQQKPDNIQQDIKFEDEIMVVDPTTAYFGKHNSDSHAGLERGEGRGRDKGGVREVGKEVEGEKGGGRVTTEGGREEANDCVPTDDNDTLFAVFAPPTKSETLRIHNRRSSMNVEERHDEEELR</sequence>
<feature type="compositionally biased region" description="Basic and acidic residues" evidence="1">
    <location>
        <begin position="121"/>
        <end position="155"/>
    </location>
</feature>
<reference evidence="2 3" key="1">
    <citation type="journal article" date="2022" name="bioRxiv">
        <title>Genomics of Preaxostyla Flagellates Illuminates Evolutionary Transitions and the Path Towards Mitochondrial Loss.</title>
        <authorList>
            <person name="Novak L.V.F."/>
            <person name="Treitli S.C."/>
            <person name="Pyrih J."/>
            <person name="Halakuc P."/>
            <person name="Pipaliya S.V."/>
            <person name="Vacek V."/>
            <person name="Brzon O."/>
            <person name="Soukal P."/>
            <person name="Eme L."/>
            <person name="Dacks J.B."/>
            <person name="Karnkowska A."/>
            <person name="Elias M."/>
            <person name="Hampl V."/>
        </authorList>
    </citation>
    <scope>NUCLEOTIDE SEQUENCE [LARGE SCALE GENOMIC DNA]</scope>
    <source>
        <strain evidence="2">NAU3</strain>
        <tissue evidence="2">Gut</tissue>
    </source>
</reference>
<accession>A0ABQ9XM05</accession>
<gene>
    <name evidence="2" type="ORF">BLNAU_13783</name>
</gene>
<evidence type="ECO:0000256" key="1">
    <source>
        <dbReference type="SAM" id="MobiDB-lite"/>
    </source>
</evidence>
<keyword evidence="3" id="KW-1185">Reference proteome</keyword>
<evidence type="ECO:0000313" key="2">
    <source>
        <dbReference type="EMBL" id="KAK2951296.1"/>
    </source>
</evidence>
<dbReference type="EMBL" id="JARBJD010000121">
    <property type="protein sequence ID" value="KAK2951296.1"/>
    <property type="molecule type" value="Genomic_DNA"/>
</dbReference>
<feature type="region of interest" description="Disordered" evidence="1">
    <location>
        <begin position="119"/>
        <end position="177"/>
    </location>
</feature>
<name>A0ABQ9XM05_9EUKA</name>
<proteinExistence type="predicted"/>